<dbReference type="SUPFAM" id="SSF56112">
    <property type="entry name" value="Protein kinase-like (PK-like)"/>
    <property type="match status" value="1"/>
</dbReference>
<dbReference type="AlphaFoldDB" id="A0A7N2MYC8"/>
<evidence type="ECO:0000259" key="3">
    <source>
        <dbReference type="PROSITE" id="PS50011"/>
    </source>
</evidence>
<name>A0A7N2MYC8_QUELO</name>
<dbReference type="GO" id="GO:0005524">
    <property type="term" value="F:ATP binding"/>
    <property type="evidence" value="ECO:0007669"/>
    <property type="project" value="UniProtKB-KW"/>
</dbReference>
<proteinExistence type="predicted"/>
<keyword evidence="1" id="KW-0547">Nucleotide-binding</keyword>
<dbReference type="Pfam" id="PF07714">
    <property type="entry name" value="PK_Tyr_Ser-Thr"/>
    <property type="match status" value="1"/>
</dbReference>
<reference evidence="4 5" key="1">
    <citation type="journal article" date="2016" name="G3 (Bethesda)">
        <title>First Draft Assembly and Annotation of the Genome of a California Endemic Oak Quercus lobata Nee (Fagaceae).</title>
        <authorList>
            <person name="Sork V.L."/>
            <person name="Fitz-Gibbon S.T."/>
            <person name="Puiu D."/>
            <person name="Crepeau M."/>
            <person name="Gugger P.F."/>
            <person name="Sherman R."/>
            <person name="Stevens K."/>
            <person name="Langley C.H."/>
            <person name="Pellegrini M."/>
            <person name="Salzberg S.L."/>
        </authorList>
    </citation>
    <scope>NUCLEOTIDE SEQUENCE [LARGE SCALE GENOMIC DNA]</scope>
    <source>
        <strain evidence="4 5">cv. SW786</strain>
    </source>
</reference>
<keyword evidence="5" id="KW-1185">Reference proteome</keyword>
<dbReference type="EnsemblPlants" id="QL11p029462:mrna">
    <property type="protein sequence ID" value="QL11p029462:mrna"/>
    <property type="gene ID" value="QL11p029462"/>
</dbReference>
<sequence>MSHAHKCLTTCHQIVAIRLLLENRQLQGCLDDRPIIVKKFIGLVGEDELRSLAIRDMVITTQMSKHKNVLKLLGYCLEFPIPVLVLEKAKNGALNDQGGFGANEYLPWKIRVQVAKELANGHTYLHTALSRPIIHRDIRPNSVFLDHDFVPKFSNFSLTITNHNPS</sequence>
<dbReference type="InParanoid" id="A0A7N2MYC8"/>
<dbReference type="Gene3D" id="1.10.510.10">
    <property type="entry name" value="Transferase(Phosphotransferase) domain 1"/>
    <property type="match status" value="1"/>
</dbReference>
<dbReference type="Gramene" id="QL11p029462:mrna">
    <property type="protein sequence ID" value="QL11p029462:mrna"/>
    <property type="gene ID" value="QL11p029462"/>
</dbReference>
<reference evidence="4" key="2">
    <citation type="submission" date="2021-01" db="UniProtKB">
        <authorList>
            <consortium name="EnsemblPlants"/>
        </authorList>
    </citation>
    <scope>IDENTIFICATION</scope>
</reference>
<dbReference type="InterPro" id="IPR045274">
    <property type="entry name" value="WAK-like"/>
</dbReference>
<dbReference type="EMBL" id="LRBV02000011">
    <property type="status" value="NOT_ANNOTATED_CDS"/>
    <property type="molecule type" value="Genomic_DNA"/>
</dbReference>
<protein>
    <recommendedName>
        <fullName evidence="3">Protein kinase domain-containing protein</fullName>
    </recommendedName>
</protein>
<dbReference type="GO" id="GO:0007166">
    <property type="term" value="P:cell surface receptor signaling pathway"/>
    <property type="evidence" value="ECO:0007669"/>
    <property type="project" value="InterPro"/>
</dbReference>
<evidence type="ECO:0000313" key="5">
    <source>
        <dbReference type="Proteomes" id="UP000594261"/>
    </source>
</evidence>
<keyword evidence="2" id="KW-0067">ATP-binding</keyword>
<dbReference type="GO" id="GO:0005886">
    <property type="term" value="C:plasma membrane"/>
    <property type="evidence" value="ECO:0007669"/>
    <property type="project" value="TreeGrafter"/>
</dbReference>
<dbReference type="Proteomes" id="UP000594261">
    <property type="component" value="Chromosome 11"/>
</dbReference>
<dbReference type="InterPro" id="IPR001245">
    <property type="entry name" value="Ser-Thr/Tyr_kinase_cat_dom"/>
</dbReference>
<dbReference type="PANTHER" id="PTHR27005:SF466">
    <property type="entry name" value="NON-FUNCTIONAL PSEUDOKINASE ZED1-LIKE"/>
    <property type="match status" value="1"/>
</dbReference>
<dbReference type="GO" id="GO:0004674">
    <property type="term" value="F:protein serine/threonine kinase activity"/>
    <property type="evidence" value="ECO:0007669"/>
    <property type="project" value="TreeGrafter"/>
</dbReference>
<evidence type="ECO:0000256" key="2">
    <source>
        <dbReference type="ARBA" id="ARBA00022840"/>
    </source>
</evidence>
<dbReference type="InterPro" id="IPR000719">
    <property type="entry name" value="Prot_kinase_dom"/>
</dbReference>
<dbReference type="PANTHER" id="PTHR27005">
    <property type="entry name" value="WALL-ASSOCIATED RECEPTOR KINASE-LIKE 21"/>
    <property type="match status" value="1"/>
</dbReference>
<evidence type="ECO:0000256" key="1">
    <source>
        <dbReference type="ARBA" id="ARBA00022741"/>
    </source>
</evidence>
<organism evidence="4 5">
    <name type="scientific">Quercus lobata</name>
    <name type="common">Valley oak</name>
    <dbReference type="NCBI Taxonomy" id="97700"/>
    <lineage>
        <taxon>Eukaryota</taxon>
        <taxon>Viridiplantae</taxon>
        <taxon>Streptophyta</taxon>
        <taxon>Embryophyta</taxon>
        <taxon>Tracheophyta</taxon>
        <taxon>Spermatophyta</taxon>
        <taxon>Magnoliopsida</taxon>
        <taxon>eudicotyledons</taxon>
        <taxon>Gunneridae</taxon>
        <taxon>Pentapetalae</taxon>
        <taxon>rosids</taxon>
        <taxon>fabids</taxon>
        <taxon>Fagales</taxon>
        <taxon>Fagaceae</taxon>
        <taxon>Quercus</taxon>
    </lineage>
</organism>
<accession>A0A7N2MYC8</accession>
<feature type="domain" description="Protein kinase" evidence="3">
    <location>
        <begin position="1"/>
        <end position="166"/>
    </location>
</feature>
<dbReference type="InterPro" id="IPR011009">
    <property type="entry name" value="Kinase-like_dom_sf"/>
</dbReference>
<evidence type="ECO:0000313" key="4">
    <source>
        <dbReference type="EnsemblPlants" id="QL11p029462:mrna"/>
    </source>
</evidence>
<dbReference type="PROSITE" id="PS50011">
    <property type="entry name" value="PROTEIN_KINASE_DOM"/>
    <property type="match status" value="1"/>
</dbReference>